<dbReference type="Proteomes" id="UP000509510">
    <property type="component" value="Chromosome I"/>
</dbReference>
<organism evidence="2 3">
    <name type="scientific">Talaromyces rugulosus</name>
    <name type="common">Penicillium rugulosum</name>
    <dbReference type="NCBI Taxonomy" id="121627"/>
    <lineage>
        <taxon>Eukaryota</taxon>
        <taxon>Fungi</taxon>
        <taxon>Dikarya</taxon>
        <taxon>Ascomycota</taxon>
        <taxon>Pezizomycotina</taxon>
        <taxon>Eurotiomycetes</taxon>
        <taxon>Eurotiomycetidae</taxon>
        <taxon>Eurotiales</taxon>
        <taxon>Trichocomaceae</taxon>
        <taxon>Talaromyces</taxon>
        <taxon>Talaromyces sect. Islandici</taxon>
    </lineage>
</organism>
<name>A0A7H8QIZ4_TALRU</name>
<feature type="compositionally biased region" description="Polar residues" evidence="1">
    <location>
        <begin position="9"/>
        <end position="21"/>
    </location>
</feature>
<reference evidence="3" key="1">
    <citation type="submission" date="2020-06" db="EMBL/GenBank/DDBJ databases">
        <title>A chromosome-scale genome assembly of Talaromyces rugulosus W13939.</title>
        <authorList>
            <person name="Wang B."/>
            <person name="Guo L."/>
            <person name="Ye K."/>
            <person name="Wang L."/>
        </authorList>
    </citation>
    <scope>NUCLEOTIDE SEQUENCE [LARGE SCALE GENOMIC DNA]</scope>
    <source>
        <strain evidence="3">W13939</strain>
    </source>
</reference>
<dbReference type="EMBL" id="CP055898">
    <property type="protein sequence ID" value="QKX53886.1"/>
    <property type="molecule type" value="Genomic_DNA"/>
</dbReference>
<feature type="region of interest" description="Disordered" evidence="1">
    <location>
        <begin position="1"/>
        <end position="62"/>
    </location>
</feature>
<protein>
    <submittedName>
        <fullName evidence="2">Uncharacterized protein</fullName>
    </submittedName>
</protein>
<evidence type="ECO:0000256" key="1">
    <source>
        <dbReference type="SAM" id="MobiDB-lite"/>
    </source>
</evidence>
<dbReference type="AlphaFoldDB" id="A0A7H8QIZ4"/>
<dbReference type="RefSeq" id="XP_035340065.1">
    <property type="nucleotide sequence ID" value="XM_035484172.1"/>
</dbReference>
<dbReference type="GeneID" id="55988479"/>
<evidence type="ECO:0000313" key="3">
    <source>
        <dbReference type="Proteomes" id="UP000509510"/>
    </source>
</evidence>
<proteinExistence type="predicted"/>
<accession>A0A7H8QIZ4</accession>
<gene>
    <name evidence="2" type="ORF">TRUGW13939_00966</name>
</gene>
<evidence type="ECO:0000313" key="2">
    <source>
        <dbReference type="EMBL" id="QKX53886.1"/>
    </source>
</evidence>
<dbReference type="KEGG" id="trg:TRUGW13939_00966"/>
<keyword evidence="3" id="KW-1185">Reference proteome</keyword>
<sequence length="145" mass="15945">MDGVKGTPITGNNSRETTGNPPSIKAEPIIKTESPRPSPVPRNSSQSRSSAERKSLQRQLDALRTQHETLETQANAAELRAHIPDEQRRIAEAEQRIRGAETMPPAEFVILYYGLPTTLIHCGHTSPQSPSMSAKNICVQPLRRG</sequence>